<evidence type="ECO:0008006" key="3">
    <source>
        <dbReference type="Google" id="ProtNLM"/>
    </source>
</evidence>
<organism evidence="1 2">
    <name type="scientific">Balneatrix alpica</name>
    <dbReference type="NCBI Taxonomy" id="75684"/>
    <lineage>
        <taxon>Bacteria</taxon>
        <taxon>Pseudomonadati</taxon>
        <taxon>Pseudomonadota</taxon>
        <taxon>Gammaproteobacteria</taxon>
        <taxon>Oceanospirillales</taxon>
        <taxon>Balneatrichaceae</taxon>
        <taxon>Balneatrix</taxon>
    </lineage>
</organism>
<name>A0ABV5ZD18_9GAMM</name>
<dbReference type="InterPro" id="IPR011008">
    <property type="entry name" value="Dimeric_a/b-barrel"/>
</dbReference>
<accession>A0ABV5ZD18</accession>
<sequence length="108" mass="12004">MEALELALFRSRQGVSQAEVLEASQQLSPWLQRQSGFLYRSLSQQEDGLWVDVVYWQSLEQAQAASAGFMQASESQALMALIEPDSVHLSHSQIAYRLEGTMRDSGAA</sequence>
<protein>
    <recommendedName>
        <fullName evidence="3">ABM domain-containing protein</fullName>
    </recommendedName>
</protein>
<dbReference type="EMBL" id="JBHLZN010000004">
    <property type="protein sequence ID" value="MFB9887140.1"/>
    <property type="molecule type" value="Genomic_DNA"/>
</dbReference>
<reference evidence="1 2" key="1">
    <citation type="submission" date="2024-09" db="EMBL/GenBank/DDBJ databases">
        <authorList>
            <person name="Sun Q."/>
            <person name="Mori K."/>
        </authorList>
    </citation>
    <scope>NUCLEOTIDE SEQUENCE [LARGE SCALE GENOMIC DNA]</scope>
    <source>
        <strain evidence="1 2">ATCC 51285</strain>
    </source>
</reference>
<dbReference type="RefSeq" id="WP_051527905.1">
    <property type="nucleotide sequence ID" value="NZ_JAUESS010000004.1"/>
</dbReference>
<evidence type="ECO:0000313" key="2">
    <source>
        <dbReference type="Proteomes" id="UP001589628"/>
    </source>
</evidence>
<proteinExistence type="predicted"/>
<dbReference type="SUPFAM" id="SSF54909">
    <property type="entry name" value="Dimeric alpha+beta barrel"/>
    <property type="match status" value="1"/>
</dbReference>
<keyword evidence="2" id="KW-1185">Reference proteome</keyword>
<dbReference type="Proteomes" id="UP001589628">
    <property type="component" value="Unassembled WGS sequence"/>
</dbReference>
<evidence type="ECO:0000313" key="1">
    <source>
        <dbReference type="EMBL" id="MFB9887140.1"/>
    </source>
</evidence>
<dbReference type="Gene3D" id="3.30.70.100">
    <property type="match status" value="1"/>
</dbReference>
<comment type="caution">
    <text evidence="1">The sequence shown here is derived from an EMBL/GenBank/DDBJ whole genome shotgun (WGS) entry which is preliminary data.</text>
</comment>
<gene>
    <name evidence="1" type="ORF">ACFFLH_12040</name>
</gene>